<feature type="compositionally biased region" description="Low complexity" evidence="8">
    <location>
        <begin position="349"/>
        <end position="365"/>
    </location>
</feature>
<dbReference type="InterPro" id="IPR036388">
    <property type="entry name" value="WH-like_DNA-bd_sf"/>
</dbReference>
<dbReference type="InterPro" id="IPR036390">
    <property type="entry name" value="WH_DNA-bd_sf"/>
</dbReference>
<comment type="caution">
    <text evidence="10">The sequence shown here is derived from an EMBL/GenBank/DDBJ whole genome shotgun (WGS) entry which is preliminary data.</text>
</comment>
<feature type="compositionally biased region" description="Low complexity" evidence="8">
    <location>
        <begin position="21"/>
        <end position="41"/>
    </location>
</feature>
<keyword evidence="11" id="KW-1185">Reference proteome</keyword>
<dbReference type="PROSITE" id="PS00434">
    <property type="entry name" value="HSF_DOMAIN"/>
    <property type="match status" value="1"/>
</dbReference>
<feature type="compositionally biased region" description="Low complexity" evidence="8">
    <location>
        <begin position="422"/>
        <end position="433"/>
    </location>
</feature>
<feature type="compositionally biased region" description="Polar residues" evidence="8">
    <location>
        <begin position="434"/>
        <end position="448"/>
    </location>
</feature>
<dbReference type="AlphaFoldDB" id="A0AAD7V9B7"/>
<keyword evidence="4" id="KW-0238">DNA-binding</keyword>
<accession>A0AAD7V9B7</accession>
<evidence type="ECO:0000259" key="9">
    <source>
        <dbReference type="PROSITE" id="PS00434"/>
    </source>
</evidence>
<dbReference type="Proteomes" id="UP001234581">
    <property type="component" value="Unassembled WGS sequence"/>
</dbReference>
<dbReference type="GO" id="GO:0043565">
    <property type="term" value="F:sequence-specific DNA binding"/>
    <property type="evidence" value="ECO:0007669"/>
    <property type="project" value="InterPro"/>
</dbReference>
<evidence type="ECO:0000256" key="3">
    <source>
        <dbReference type="ARBA" id="ARBA00023015"/>
    </source>
</evidence>
<comment type="subcellular location">
    <subcellularLocation>
        <location evidence="1">Nucleus</location>
    </subcellularLocation>
</comment>
<proteinExistence type="inferred from homology"/>
<dbReference type="PANTHER" id="PTHR10015:SF427">
    <property type="entry name" value="HEAT SHOCK FACTOR PROTEIN"/>
    <property type="match status" value="1"/>
</dbReference>
<dbReference type="FunFam" id="1.10.10.10:FF:000027">
    <property type="entry name" value="Heat shock transcription factor 1"/>
    <property type="match status" value="1"/>
</dbReference>
<gene>
    <name evidence="10" type="ORF">O0I10_003723</name>
</gene>
<dbReference type="SMART" id="SM00415">
    <property type="entry name" value="HSF"/>
    <property type="match status" value="1"/>
</dbReference>
<feature type="domain" description="HSF-type DNA-binding" evidence="9">
    <location>
        <begin position="127"/>
        <end position="151"/>
    </location>
</feature>
<dbReference type="GeneID" id="83211136"/>
<keyword evidence="6" id="KW-0539">Nucleus</keyword>
<keyword evidence="5" id="KW-0804">Transcription</keyword>
<dbReference type="GO" id="GO:0005634">
    <property type="term" value="C:nucleus"/>
    <property type="evidence" value="ECO:0007669"/>
    <property type="project" value="UniProtKB-SubCell"/>
</dbReference>
<feature type="compositionally biased region" description="Low complexity" evidence="8">
    <location>
        <begin position="297"/>
        <end position="311"/>
    </location>
</feature>
<dbReference type="Pfam" id="PF00447">
    <property type="entry name" value="HSF_DNA-bind"/>
    <property type="match status" value="1"/>
</dbReference>
<dbReference type="SUPFAM" id="SSF46785">
    <property type="entry name" value="Winged helix' DNA-binding domain"/>
    <property type="match status" value="1"/>
</dbReference>
<protein>
    <recommendedName>
        <fullName evidence="9">HSF-type DNA-binding domain-containing protein</fullName>
    </recommendedName>
</protein>
<feature type="compositionally biased region" description="Polar residues" evidence="8">
    <location>
        <begin position="338"/>
        <end position="348"/>
    </location>
</feature>
<feature type="compositionally biased region" description="Low complexity" evidence="8">
    <location>
        <begin position="242"/>
        <end position="259"/>
    </location>
</feature>
<reference evidence="10 11" key="1">
    <citation type="submission" date="2023-03" db="EMBL/GenBank/DDBJ databases">
        <title>Genome sequence of Lichtheimia ornata CBS 291.66.</title>
        <authorList>
            <person name="Mohabir J.T."/>
            <person name="Shea T.P."/>
            <person name="Kurbessoian T."/>
            <person name="Berby B."/>
            <person name="Fontaine J."/>
            <person name="Livny J."/>
            <person name="Gnirke A."/>
            <person name="Stajich J.E."/>
            <person name="Cuomo C.A."/>
        </authorList>
    </citation>
    <scope>NUCLEOTIDE SEQUENCE [LARGE SCALE GENOMIC DNA]</scope>
    <source>
        <strain evidence="10">CBS 291.66</strain>
    </source>
</reference>
<sequence length="454" mass="51033">MQQAPGNATSPLSWNQHPVMNNTTTGSVSSSSPINSPMASPLHSPCDSPREQLHNQFARQVSLQPPPATSNTPSSSQTSAKPGSGNTFVHKLFNMVGDRQYQHLITWTYTGTSFIVCNITEFSRDVLPKHFKHNNFSSFVRQLNMYGFHKVNKSPRGHRALAENQIWEFSHSKFLRGRGDLLDEIKRKALETDAVRRDQNDINTQMAVMQVAQSDMMQQLAHLQENFSQVVRELADTRRRQQSQQQMLKQMLQHMTQQQGASLQIPPDFTALDIKAEPEQSQQPSSHQPPPIYITFPPQNAYQQQQQHAPSSPHPPSSPNHHRHHDQSLPSRPAVPLTVQTQNLAPSQSPHHTTTTTPSHSPMMTAAINTPLPPSPSPSAFLSDDEGFYGPHSPHTPNAMQRSISNTSTNSHLMPAESFMLQQQQQQQQTQQQFSSSMHQSHDPSYSHQPHYHS</sequence>
<feature type="region of interest" description="Disordered" evidence="8">
    <location>
        <begin position="277"/>
        <end position="454"/>
    </location>
</feature>
<dbReference type="EMBL" id="JARTCD010000012">
    <property type="protein sequence ID" value="KAJ8660675.1"/>
    <property type="molecule type" value="Genomic_DNA"/>
</dbReference>
<evidence type="ECO:0000256" key="1">
    <source>
        <dbReference type="ARBA" id="ARBA00004123"/>
    </source>
</evidence>
<organism evidence="10 11">
    <name type="scientific">Lichtheimia ornata</name>
    <dbReference type="NCBI Taxonomy" id="688661"/>
    <lineage>
        <taxon>Eukaryota</taxon>
        <taxon>Fungi</taxon>
        <taxon>Fungi incertae sedis</taxon>
        <taxon>Mucoromycota</taxon>
        <taxon>Mucoromycotina</taxon>
        <taxon>Mucoromycetes</taxon>
        <taxon>Mucorales</taxon>
        <taxon>Lichtheimiaceae</taxon>
        <taxon>Lichtheimia</taxon>
    </lineage>
</organism>
<feature type="compositionally biased region" description="Polar residues" evidence="8">
    <location>
        <begin position="395"/>
        <end position="412"/>
    </location>
</feature>
<feature type="compositionally biased region" description="Polar residues" evidence="8">
    <location>
        <begin position="1"/>
        <end position="20"/>
    </location>
</feature>
<dbReference type="PRINTS" id="PR00056">
    <property type="entry name" value="HSFDOMAIN"/>
</dbReference>
<feature type="region of interest" description="Disordered" evidence="8">
    <location>
        <begin position="234"/>
        <end position="261"/>
    </location>
</feature>
<evidence type="ECO:0000256" key="2">
    <source>
        <dbReference type="ARBA" id="ARBA00006403"/>
    </source>
</evidence>
<evidence type="ECO:0000256" key="6">
    <source>
        <dbReference type="ARBA" id="ARBA00023242"/>
    </source>
</evidence>
<name>A0AAD7V9B7_9FUNG</name>
<dbReference type="InterPro" id="IPR000232">
    <property type="entry name" value="HSF_DNA-bd"/>
</dbReference>
<dbReference type="GO" id="GO:0003700">
    <property type="term" value="F:DNA-binding transcription factor activity"/>
    <property type="evidence" value="ECO:0007669"/>
    <property type="project" value="InterPro"/>
</dbReference>
<feature type="compositionally biased region" description="Polar residues" evidence="8">
    <location>
        <begin position="54"/>
        <end position="63"/>
    </location>
</feature>
<evidence type="ECO:0000313" key="10">
    <source>
        <dbReference type="EMBL" id="KAJ8660675.1"/>
    </source>
</evidence>
<dbReference type="RefSeq" id="XP_058345588.1">
    <property type="nucleotide sequence ID" value="XM_058483790.1"/>
</dbReference>
<evidence type="ECO:0000256" key="8">
    <source>
        <dbReference type="SAM" id="MobiDB-lite"/>
    </source>
</evidence>
<evidence type="ECO:0000256" key="4">
    <source>
        <dbReference type="ARBA" id="ARBA00023125"/>
    </source>
</evidence>
<evidence type="ECO:0000256" key="7">
    <source>
        <dbReference type="RuleBase" id="RU004020"/>
    </source>
</evidence>
<evidence type="ECO:0000313" key="11">
    <source>
        <dbReference type="Proteomes" id="UP001234581"/>
    </source>
</evidence>
<feature type="region of interest" description="Disordered" evidence="8">
    <location>
        <begin position="1"/>
        <end position="84"/>
    </location>
</feature>
<evidence type="ECO:0000256" key="5">
    <source>
        <dbReference type="ARBA" id="ARBA00023163"/>
    </source>
</evidence>
<dbReference type="PANTHER" id="PTHR10015">
    <property type="entry name" value="HEAT SHOCK TRANSCRIPTION FACTOR"/>
    <property type="match status" value="1"/>
</dbReference>
<keyword evidence="3" id="KW-0805">Transcription regulation</keyword>
<comment type="similarity">
    <text evidence="2 7">Belongs to the HSF family.</text>
</comment>
<feature type="compositionally biased region" description="Low complexity" evidence="8">
    <location>
        <begin position="69"/>
        <end position="80"/>
    </location>
</feature>
<dbReference type="Gene3D" id="1.10.10.10">
    <property type="entry name" value="Winged helix-like DNA-binding domain superfamily/Winged helix DNA-binding domain"/>
    <property type="match status" value="1"/>
</dbReference>